<protein>
    <submittedName>
        <fullName evidence="2">Uncharacterized protein</fullName>
    </submittedName>
</protein>
<evidence type="ECO:0000313" key="2">
    <source>
        <dbReference type="EMBL" id="KAG2176867.1"/>
    </source>
</evidence>
<evidence type="ECO:0000256" key="1">
    <source>
        <dbReference type="SAM" id="MobiDB-lite"/>
    </source>
</evidence>
<accession>A0A8H7PMP9</accession>
<sequence length="289" mass="31931">MSVICSDSEDSTDENQVAIQYTAYLLGGTAPTPCFLPSSPKAPITPPNFRRFAPRTPTRRHPIESSKASKHTSNEDGDKIIELKDENTDQHGAAGVLSRQWHDGQSAADSKSIPEVGVNSKAQSSFSISSHRAITNDYAPVNKINVSNDSNVQNNTTASIDKPPEVMKGNMREPSPSQESQSRTIHTLTSSPPNTPKRTQRHDTIISPSLSQKSPRKRRKQPKHLLPPYGPLMSDVPDDDIETYSSDEADAIRSKSSLMLQNLRQAQLEHQWSKAEEIEKWRKDANGGL</sequence>
<feature type="compositionally biased region" description="Polar residues" evidence="1">
    <location>
        <begin position="175"/>
        <end position="192"/>
    </location>
</feature>
<dbReference type="AlphaFoldDB" id="A0A8H7PMP9"/>
<feature type="compositionally biased region" description="Basic residues" evidence="1">
    <location>
        <begin position="214"/>
        <end position="223"/>
    </location>
</feature>
<keyword evidence="3" id="KW-1185">Reference proteome</keyword>
<reference evidence="2" key="1">
    <citation type="submission" date="2020-12" db="EMBL/GenBank/DDBJ databases">
        <title>Metabolic potential, ecology and presence of endohyphal bacteria is reflected in genomic diversity of Mucoromycotina.</title>
        <authorList>
            <person name="Muszewska A."/>
            <person name="Okrasinska A."/>
            <person name="Steczkiewicz K."/>
            <person name="Drgas O."/>
            <person name="Orlowska M."/>
            <person name="Perlinska-Lenart U."/>
            <person name="Aleksandrzak-Piekarczyk T."/>
            <person name="Szatraj K."/>
            <person name="Zielenkiewicz U."/>
            <person name="Pilsyk S."/>
            <person name="Malc E."/>
            <person name="Mieczkowski P."/>
            <person name="Kruszewska J.S."/>
            <person name="Biernat P."/>
            <person name="Pawlowska J."/>
        </authorList>
    </citation>
    <scope>NUCLEOTIDE SEQUENCE</scope>
    <source>
        <strain evidence="2">WA0000051536</strain>
    </source>
</reference>
<feature type="region of interest" description="Disordered" evidence="1">
    <location>
        <begin position="144"/>
        <end position="241"/>
    </location>
</feature>
<gene>
    <name evidence="2" type="ORF">INT44_007531</name>
</gene>
<feature type="region of interest" description="Disordered" evidence="1">
    <location>
        <begin position="97"/>
        <end position="128"/>
    </location>
</feature>
<dbReference type="EMBL" id="JAEPRA010000013">
    <property type="protein sequence ID" value="KAG2176867.1"/>
    <property type="molecule type" value="Genomic_DNA"/>
</dbReference>
<feature type="region of interest" description="Disordered" evidence="1">
    <location>
        <begin position="37"/>
        <end position="76"/>
    </location>
</feature>
<proteinExistence type="predicted"/>
<dbReference type="Proteomes" id="UP000612746">
    <property type="component" value="Unassembled WGS sequence"/>
</dbReference>
<evidence type="ECO:0000313" key="3">
    <source>
        <dbReference type="Proteomes" id="UP000612746"/>
    </source>
</evidence>
<dbReference type="OrthoDB" id="2418968at2759"/>
<feature type="compositionally biased region" description="Polar residues" evidence="1">
    <location>
        <begin position="144"/>
        <end position="159"/>
    </location>
</feature>
<organism evidence="2 3">
    <name type="scientific">Umbelopsis vinacea</name>
    <dbReference type="NCBI Taxonomy" id="44442"/>
    <lineage>
        <taxon>Eukaryota</taxon>
        <taxon>Fungi</taxon>
        <taxon>Fungi incertae sedis</taxon>
        <taxon>Mucoromycota</taxon>
        <taxon>Mucoromycotina</taxon>
        <taxon>Umbelopsidomycetes</taxon>
        <taxon>Umbelopsidales</taxon>
        <taxon>Umbelopsidaceae</taxon>
        <taxon>Umbelopsis</taxon>
    </lineage>
</organism>
<feature type="compositionally biased region" description="Low complexity" evidence="1">
    <location>
        <begin position="47"/>
        <end position="56"/>
    </location>
</feature>
<comment type="caution">
    <text evidence="2">The sequence shown here is derived from an EMBL/GenBank/DDBJ whole genome shotgun (WGS) entry which is preliminary data.</text>
</comment>
<name>A0A8H7PMP9_9FUNG</name>